<dbReference type="CDD" id="cd00093">
    <property type="entry name" value="HTH_XRE"/>
    <property type="match status" value="1"/>
</dbReference>
<name>A0A917P1J9_9ACTN</name>
<proteinExistence type="predicted"/>
<gene>
    <name evidence="2" type="ORF">GCM10012282_47670</name>
</gene>
<dbReference type="Pfam" id="PF19054">
    <property type="entry name" value="DUF5753"/>
    <property type="match status" value="1"/>
</dbReference>
<dbReference type="Gene3D" id="1.10.260.40">
    <property type="entry name" value="lambda repressor-like DNA-binding domains"/>
    <property type="match status" value="1"/>
</dbReference>
<evidence type="ECO:0000313" key="2">
    <source>
        <dbReference type="EMBL" id="GGJ45238.1"/>
    </source>
</evidence>
<evidence type="ECO:0000259" key="1">
    <source>
        <dbReference type="PROSITE" id="PS50943"/>
    </source>
</evidence>
<dbReference type="EMBL" id="BMMU01000016">
    <property type="protein sequence ID" value="GGJ45238.1"/>
    <property type="molecule type" value="Genomic_DNA"/>
</dbReference>
<sequence length="282" mass="31020">MPNIRELDPSASPLDYFGFELRRKREEAGLTQGELGACIFCTGSLVGQVETARKVPTREFAERVDAALGTDGEFSRLVGLVLRSQLPSWFQAYAEMEARATYISSYQAQLIDGLLQTEAYARAVLGVRGGDDLDARVAARLDRQRILARQEPPLAWVVLSEAVLYQAVGGQEVMREQLAHLLDFSADGWTQIQVLPFGAGQHPGMMGAFNLLRFDSDPDLVYTEDFVQGHMTADPSKFREGSLRYDQLKAAALSVGDSAALIARVVEERYGHQPEPVGRAVA</sequence>
<reference evidence="2" key="2">
    <citation type="submission" date="2020-09" db="EMBL/GenBank/DDBJ databases">
        <authorList>
            <person name="Sun Q."/>
            <person name="Zhou Y."/>
        </authorList>
    </citation>
    <scope>NUCLEOTIDE SEQUENCE</scope>
    <source>
        <strain evidence="2">CGMCC 4.7272</strain>
    </source>
</reference>
<dbReference type="InterPro" id="IPR010982">
    <property type="entry name" value="Lambda_DNA-bd_dom_sf"/>
</dbReference>
<accession>A0A917P1J9</accession>
<keyword evidence="3" id="KW-1185">Reference proteome</keyword>
<organism evidence="2 3">
    <name type="scientific">Streptomyces lacrimifluminis</name>
    <dbReference type="NCBI Taxonomy" id="1500077"/>
    <lineage>
        <taxon>Bacteria</taxon>
        <taxon>Bacillati</taxon>
        <taxon>Actinomycetota</taxon>
        <taxon>Actinomycetes</taxon>
        <taxon>Kitasatosporales</taxon>
        <taxon>Streptomycetaceae</taxon>
        <taxon>Streptomyces</taxon>
    </lineage>
</organism>
<reference evidence="2" key="1">
    <citation type="journal article" date="2014" name="Int. J. Syst. Evol. Microbiol.">
        <title>Complete genome sequence of Corynebacterium casei LMG S-19264T (=DSM 44701T), isolated from a smear-ripened cheese.</title>
        <authorList>
            <consortium name="US DOE Joint Genome Institute (JGI-PGF)"/>
            <person name="Walter F."/>
            <person name="Albersmeier A."/>
            <person name="Kalinowski J."/>
            <person name="Ruckert C."/>
        </authorList>
    </citation>
    <scope>NUCLEOTIDE SEQUENCE</scope>
    <source>
        <strain evidence="2">CGMCC 4.7272</strain>
    </source>
</reference>
<dbReference type="RefSeq" id="WP_189149401.1">
    <property type="nucleotide sequence ID" value="NZ_BAABER010000014.1"/>
</dbReference>
<dbReference type="SUPFAM" id="SSF47413">
    <property type="entry name" value="lambda repressor-like DNA-binding domains"/>
    <property type="match status" value="1"/>
</dbReference>
<evidence type="ECO:0000313" key="3">
    <source>
        <dbReference type="Proteomes" id="UP000625682"/>
    </source>
</evidence>
<protein>
    <submittedName>
        <fullName evidence="2">Transcriptional regulator</fullName>
    </submittedName>
</protein>
<comment type="caution">
    <text evidence="2">The sequence shown here is derived from an EMBL/GenBank/DDBJ whole genome shotgun (WGS) entry which is preliminary data.</text>
</comment>
<dbReference type="InterPro" id="IPR043917">
    <property type="entry name" value="DUF5753"/>
</dbReference>
<dbReference type="Proteomes" id="UP000625682">
    <property type="component" value="Unassembled WGS sequence"/>
</dbReference>
<feature type="domain" description="HTH cro/C1-type" evidence="1">
    <location>
        <begin position="21"/>
        <end position="75"/>
    </location>
</feature>
<dbReference type="Pfam" id="PF13560">
    <property type="entry name" value="HTH_31"/>
    <property type="match status" value="1"/>
</dbReference>
<dbReference type="GO" id="GO:0003677">
    <property type="term" value="F:DNA binding"/>
    <property type="evidence" value="ECO:0007669"/>
    <property type="project" value="InterPro"/>
</dbReference>
<dbReference type="SMART" id="SM00530">
    <property type="entry name" value="HTH_XRE"/>
    <property type="match status" value="1"/>
</dbReference>
<dbReference type="PROSITE" id="PS50943">
    <property type="entry name" value="HTH_CROC1"/>
    <property type="match status" value="1"/>
</dbReference>
<dbReference type="AlphaFoldDB" id="A0A917P1J9"/>
<dbReference type="InterPro" id="IPR001387">
    <property type="entry name" value="Cro/C1-type_HTH"/>
</dbReference>